<keyword evidence="3" id="KW-1185">Reference proteome</keyword>
<proteinExistence type="predicted"/>
<evidence type="ECO:0000313" key="3">
    <source>
        <dbReference type="Proteomes" id="UP000295499"/>
    </source>
</evidence>
<dbReference type="AlphaFoldDB" id="A0A4R6IMF4"/>
<evidence type="ECO:0000256" key="1">
    <source>
        <dbReference type="SAM" id="Phobius"/>
    </source>
</evidence>
<reference evidence="2 3" key="1">
    <citation type="submission" date="2019-03" db="EMBL/GenBank/DDBJ databases">
        <title>Genomic Encyclopedia of Archaeal and Bacterial Type Strains, Phase II (KMG-II): from individual species to whole genera.</title>
        <authorList>
            <person name="Goeker M."/>
        </authorList>
    </citation>
    <scope>NUCLEOTIDE SEQUENCE [LARGE SCALE GENOMIC DNA]</scope>
    <source>
        <strain evidence="2 3">DSM 19034</strain>
    </source>
</reference>
<name>A0A4R6IMF4_9SPHI</name>
<comment type="caution">
    <text evidence="2">The sequence shown here is derived from an EMBL/GenBank/DDBJ whole genome shotgun (WGS) entry which is preliminary data.</text>
</comment>
<dbReference type="EMBL" id="SNWM01000002">
    <property type="protein sequence ID" value="TDO23261.1"/>
    <property type="molecule type" value="Genomic_DNA"/>
</dbReference>
<evidence type="ECO:0000313" key="2">
    <source>
        <dbReference type="EMBL" id="TDO23261.1"/>
    </source>
</evidence>
<sequence>MEPKTPESSKKDIFLKWLKRVGVLGFLFFLIKGLIWLAVGYWILK</sequence>
<evidence type="ECO:0008006" key="4">
    <source>
        <dbReference type="Google" id="ProtNLM"/>
    </source>
</evidence>
<dbReference type="Proteomes" id="UP000295499">
    <property type="component" value="Unassembled WGS sequence"/>
</dbReference>
<organism evidence="2 3">
    <name type="scientific">Pedobacter duraquae</name>
    <dbReference type="NCBI Taxonomy" id="425511"/>
    <lineage>
        <taxon>Bacteria</taxon>
        <taxon>Pseudomonadati</taxon>
        <taxon>Bacteroidota</taxon>
        <taxon>Sphingobacteriia</taxon>
        <taxon>Sphingobacteriales</taxon>
        <taxon>Sphingobacteriaceae</taxon>
        <taxon>Pedobacter</taxon>
    </lineage>
</organism>
<keyword evidence="1" id="KW-0472">Membrane</keyword>
<keyword evidence="1" id="KW-1133">Transmembrane helix</keyword>
<gene>
    <name evidence="2" type="ORF">CLV32_2250</name>
</gene>
<dbReference type="RefSeq" id="WP_133555306.1">
    <property type="nucleotide sequence ID" value="NZ_SNWM01000002.1"/>
</dbReference>
<feature type="transmembrane region" description="Helical" evidence="1">
    <location>
        <begin position="21"/>
        <end position="44"/>
    </location>
</feature>
<accession>A0A4R6IMF4</accession>
<protein>
    <recommendedName>
        <fullName evidence="4">Alanyl-tRNA synthetase</fullName>
    </recommendedName>
</protein>
<keyword evidence="1" id="KW-0812">Transmembrane</keyword>